<organism evidence="2 3">
    <name type="scientific">Halanaerobium polyolivorans</name>
    <dbReference type="NCBI Taxonomy" id="2886943"/>
    <lineage>
        <taxon>Bacteria</taxon>
        <taxon>Bacillati</taxon>
        <taxon>Bacillota</taxon>
        <taxon>Clostridia</taxon>
        <taxon>Halanaerobiales</taxon>
        <taxon>Halanaerobiaceae</taxon>
        <taxon>Halanaerobium</taxon>
    </lineage>
</organism>
<feature type="transmembrane region" description="Helical" evidence="1">
    <location>
        <begin position="58"/>
        <end position="77"/>
    </location>
</feature>
<feature type="transmembrane region" description="Helical" evidence="1">
    <location>
        <begin position="6"/>
        <end position="25"/>
    </location>
</feature>
<gene>
    <name evidence="2" type="ORF">LJ207_05160</name>
</gene>
<dbReference type="PANTHER" id="PTHR36111:SF2">
    <property type="entry name" value="INNER MEMBRANE PROTEIN"/>
    <property type="match status" value="1"/>
</dbReference>
<dbReference type="PANTHER" id="PTHR36111">
    <property type="entry name" value="INNER MEMBRANE PROTEIN-RELATED"/>
    <property type="match status" value="1"/>
</dbReference>
<dbReference type="AlphaFoldDB" id="A0AAW4WUE2"/>
<feature type="transmembrane region" description="Helical" evidence="1">
    <location>
        <begin position="32"/>
        <end position="52"/>
    </location>
</feature>
<comment type="caution">
    <text evidence="2">The sequence shown here is derived from an EMBL/GenBank/DDBJ whole genome shotgun (WGS) entry which is preliminary data.</text>
</comment>
<feature type="transmembrane region" description="Helical" evidence="1">
    <location>
        <begin position="141"/>
        <end position="163"/>
    </location>
</feature>
<dbReference type="Pfam" id="PF04474">
    <property type="entry name" value="DUF554"/>
    <property type="match status" value="1"/>
</dbReference>
<evidence type="ECO:0000313" key="2">
    <source>
        <dbReference type="EMBL" id="MCC3144715.1"/>
    </source>
</evidence>
<dbReference type="InterPro" id="IPR007563">
    <property type="entry name" value="DUF554"/>
</dbReference>
<feature type="transmembrane region" description="Helical" evidence="1">
    <location>
        <begin position="98"/>
        <end position="121"/>
    </location>
</feature>
<sequence length="229" mass="24020">MIGTVVNVLSVIAGSTLGVIFRGNFPEKIQKTLIHGISLAVMLIGLQMALSIEKSPDIILVIFSLVIGAVIGELLEIERRLNDFGNALKERFAAEDALFVQGFVQASLIYCVGAMAIMGAIQDGLNNDPSILFTKSLLDGVTAIAFAASTGIGVAFSAIPILLYQGSITILAGWAEAFLTTDMIRIMTATGGLLIVAIALNMLAKTEKIKTGNLLPALAVAVLLSAVVF</sequence>
<keyword evidence="1" id="KW-0472">Membrane</keyword>
<keyword evidence="3" id="KW-1185">Reference proteome</keyword>
<feature type="transmembrane region" description="Helical" evidence="1">
    <location>
        <begin position="184"/>
        <end position="203"/>
    </location>
</feature>
<evidence type="ECO:0000313" key="3">
    <source>
        <dbReference type="Proteomes" id="UP001199296"/>
    </source>
</evidence>
<dbReference type="EMBL" id="JAJFAT010000005">
    <property type="protein sequence ID" value="MCC3144715.1"/>
    <property type="molecule type" value="Genomic_DNA"/>
</dbReference>
<feature type="transmembrane region" description="Helical" evidence="1">
    <location>
        <begin position="209"/>
        <end position="228"/>
    </location>
</feature>
<keyword evidence="1" id="KW-0812">Transmembrane</keyword>
<protein>
    <submittedName>
        <fullName evidence="2">DUF554 domain-containing protein</fullName>
    </submittedName>
</protein>
<proteinExistence type="predicted"/>
<name>A0AAW4WUE2_9FIRM</name>
<dbReference type="Proteomes" id="UP001199296">
    <property type="component" value="Unassembled WGS sequence"/>
</dbReference>
<keyword evidence="1" id="KW-1133">Transmembrane helix</keyword>
<dbReference type="RefSeq" id="WP_229344741.1">
    <property type="nucleotide sequence ID" value="NZ_JAJFAT010000005.1"/>
</dbReference>
<reference evidence="2 3" key="1">
    <citation type="submission" date="2021-10" db="EMBL/GenBank/DDBJ databases">
        <authorList>
            <person name="Grouzdev D.S."/>
            <person name="Pantiukh K.S."/>
            <person name="Krutkina M.S."/>
        </authorList>
    </citation>
    <scope>NUCLEOTIDE SEQUENCE [LARGE SCALE GENOMIC DNA]</scope>
    <source>
        <strain evidence="2 3">Z-7514</strain>
    </source>
</reference>
<accession>A0AAW4WUE2</accession>
<evidence type="ECO:0000256" key="1">
    <source>
        <dbReference type="SAM" id="Phobius"/>
    </source>
</evidence>